<feature type="compositionally biased region" description="Basic and acidic residues" evidence="2">
    <location>
        <begin position="38"/>
        <end position="51"/>
    </location>
</feature>
<evidence type="ECO:0000256" key="1">
    <source>
        <dbReference type="SAM" id="Coils"/>
    </source>
</evidence>
<feature type="region of interest" description="Disordered" evidence="2">
    <location>
        <begin position="1"/>
        <end position="51"/>
    </location>
</feature>
<evidence type="ECO:0000313" key="4">
    <source>
        <dbReference type="Proteomes" id="UP001152320"/>
    </source>
</evidence>
<dbReference type="OrthoDB" id="10054042at2759"/>
<keyword evidence="4" id="KW-1185">Reference proteome</keyword>
<accession>A0A9Q1HK85</accession>
<keyword evidence="1" id="KW-0175">Coiled coil</keyword>
<name>A0A9Q1HK85_HOLLE</name>
<dbReference type="EMBL" id="JAIZAY010000001">
    <property type="protein sequence ID" value="KAJ8048118.1"/>
    <property type="molecule type" value="Genomic_DNA"/>
</dbReference>
<evidence type="ECO:0000256" key="2">
    <source>
        <dbReference type="SAM" id="MobiDB-lite"/>
    </source>
</evidence>
<dbReference type="Proteomes" id="UP001152320">
    <property type="component" value="Chromosome 1"/>
</dbReference>
<evidence type="ECO:0000313" key="3">
    <source>
        <dbReference type="EMBL" id="KAJ8048118.1"/>
    </source>
</evidence>
<organism evidence="3 4">
    <name type="scientific">Holothuria leucospilota</name>
    <name type="common">Black long sea cucumber</name>
    <name type="synonym">Mertensiothuria leucospilota</name>
    <dbReference type="NCBI Taxonomy" id="206669"/>
    <lineage>
        <taxon>Eukaryota</taxon>
        <taxon>Metazoa</taxon>
        <taxon>Echinodermata</taxon>
        <taxon>Eleutherozoa</taxon>
        <taxon>Echinozoa</taxon>
        <taxon>Holothuroidea</taxon>
        <taxon>Aspidochirotacea</taxon>
        <taxon>Aspidochirotida</taxon>
        <taxon>Holothuriidae</taxon>
        <taxon>Holothuria</taxon>
    </lineage>
</organism>
<proteinExistence type="predicted"/>
<feature type="compositionally biased region" description="Polar residues" evidence="2">
    <location>
        <begin position="22"/>
        <end position="33"/>
    </location>
</feature>
<dbReference type="AlphaFoldDB" id="A0A9Q1HK85"/>
<protein>
    <submittedName>
        <fullName evidence="3">Uncharacterized protein</fullName>
    </submittedName>
</protein>
<gene>
    <name evidence="3" type="ORF">HOLleu_00293</name>
</gene>
<comment type="caution">
    <text evidence="3">The sequence shown here is derived from an EMBL/GenBank/DDBJ whole genome shotgun (WGS) entry which is preliminary data.</text>
</comment>
<reference evidence="3" key="1">
    <citation type="submission" date="2021-10" db="EMBL/GenBank/DDBJ databases">
        <title>Tropical sea cucumber genome reveals ecological adaptation and Cuvierian tubules defense mechanism.</title>
        <authorList>
            <person name="Chen T."/>
        </authorList>
    </citation>
    <scope>NUCLEOTIDE SEQUENCE</scope>
    <source>
        <strain evidence="3">Nanhai2018</strain>
        <tissue evidence="3">Muscle</tissue>
    </source>
</reference>
<feature type="coiled-coil region" evidence="1">
    <location>
        <begin position="52"/>
        <end position="90"/>
    </location>
</feature>
<sequence>MATRSGKGYQRTTSLPDAISKETPQPKNKTKANPCTAKFEKLSTRSSRTSEKLKLERQLAIQKVELEFKERELELKLEKLKIQKEMEKTKALLDVVEESVRLESDEDEVDQVITPNILSDMPEDAPNDNVVRFLETMPQSAAEAEDKEEKGTLRELVNSFRLPRIHVEKFKGDPLKYPVW</sequence>